<feature type="signal peptide" evidence="1">
    <location>
        <begin position="1"/>
        <end position="26"/>
    </location>
</feature>
<sequence>MKRQIAAVALVGTLALVGCMSQPADTADDTPVVEDTAAEEEPEEVVEEEAEPEVKTAAVGEQISYAANTGGQFLITVDGLEWSQRATENSGFGDGYCMGFLLFKLTNDGVDTSTPSMRLGRMWLEDSDGVTLTPANTGFSYGEYGLGFDYSFELYEDGQTVRVAVPFMLREGSTDYTAVVDGVRVPLTLTEGDRPIA</sequence>
<dbReference type="PROSITE" id="PS51257">
    <property type="entry name" value="PROKAR_LIPOPROTEIN"/>
    <property type="match status" value="1"/>
</dbReference>
<organism evidence="2 3">
    <name type="scientific">Thermophilibacter provencensis</name>
    <dbReference type="NCBI Taxonomy" id="1852386"/>
    <lineage>
        <taxon>Bacteria</taxon>
        <taxon>Bacillati</taxon>
        <taxon>Actinomycetota</taxon>
        <taxon>Coriobacteriia</taxon>
        <taxon>Coriobacteriales</taxon>
        <taxon>Atopobiaceae</taxon>
        <taxon>Thermophilibacter</taxon>
    </lineage>
</organism>
<reference evidence="2" key="2">
    <citation type="submission" date="2023-06" db="EMBL/GenBank/DDBJ databases">
        <authorList>
            <person name="Zeman M."/>
            <person name="Kubasova T."/>
            <person name="Jahodarova E."/>
            <person name="Nykrynova M."/>
            <person name="Rychlik I."/>
        </authorList>
    </citation>
    <scope>NUCLEOTIDE SEQUENCE</scope>
    <source>
        <strain evidence="2">153_Feed</strain>
    </source>
</reference>
<comment type="caution">
    <text evidence="2">The sequence shown here is derived from an EMBL/GenBank/DDBJ whole genome shotgun (WGS) entry which is preliminary data.</text>
</comment>
<accession>A0ABT7V1U7</accession>
<dbReference type="Proteomes" id="UP001529256">
    <property type="component" value="Unassembled WGS sequence"/>
</dbReference>
<gene>
    <name evidence="2" type="ORF">QUW25_02650</name>
</gene>
<dbReference type="EMBL" id="JAUDEA010000002">
    <property type="protein sequence ID" value="MDM8270588.1"/>
    <property type="molecule type" value="Genomic_DNA"/>
</dbReference>
<proteinExistence type="predicted"/>
<evidence type="ECO:0000256" key="1">
    <source>
        <dbReference type="SAM" id="SignalP"/>
    </source>
</evidence>
<reference evidence="2" key="1">
    <citation type="submission" date="2023-06" db="EMBL/GenBank/DDBJ databases">
        <title>Identification and characterization of horizontal gene transfer across gut microbiota members of farm animals based on homology search.</title>
        <authorList>
            <person name="Schwarzerova J."/>
            <person name="Nykrynova M."/>
            <person name="Jureckova K."/>
            <person name="Cejkova D."/>
            <person name="Rychlik I."/>
        </authorList>
    </citation>
    <scope>NUCLEOTIDE SEQUENCE</scope>
    <source>
        <strain evidence="2">153_Feed</strain>
    </source>
</reference>
<evidence type="ECO:0000313" key="3">
    <source>
        <dbReference type="Proteomes" id="UP001529256"/>
    </source>
</evidence>
<dbReference type="RefSeq" id="WP_289510684.1">
    <property type="nucleotide sequence ID" value="NZ_JAUDEA010000002.1"/>
</dbReference>
<evidence type="ECO:0000313" key="2">
    <source>
        <dbReference type="EMBL" id="MDM8270588.1"/>
    </source>
</evidence>
<feature type="chain" id="PRO_5047531783" description="DUF4352 domain-containing protein" evidence="1">
    <location>
        <begin position="27"/>
        <end position="197"/>
    </location>
</feature>
<protein>
    <recommendedName>
        <fullName evidence="4">DUF4352 domain-containing protein</fullName>
    </recommendedName>
</protein>
<evidence type="ECO:0008006" key="4">
    <source>
        <dbReference type="Google" id="ProtNLM"/>
    </source>
</evidence>
<keyword evidence="3" id="KW-1185">Reference proteome</keyword>
<keyword evidence="1" id="KW-0732">Signal</keyword>
<name>A0ABT7V1U7_9ACTN</name>